<protein>
    <submittedName>
        <fullName evidence="2">Uncharacterized protein</fullName>
    </submittedName>
</protein>
<name>A0ABP4G190_9MICO</name>
<gene>
    <name evidence="2" type="ORF">GCM10009655_02860</name>
</gene>
<accession>A0ABP4G190</accession>
<comment type="caution">
    <text evidence="2">The sequence shown here is derived from an EMBL/GenBank/DDBJ whole genome shotgun (WGS) entry which is preliminary data.</text>
</comment>
<evidence type="ECO:0000313" key="3">
    <source>
        <dbReference type="Proteomes" id="UP001500943"/>
    </source>
</evidence>
<evidence type="ECO:0000256" key="1">
    <source>
        <dbReference type="SAM" id="MobiDB-lite"/>
    </source>
</evidence>
<dbReference type="Proteomes" id="UP001500943">
    <property type="component" value="Unassembled WGS sequence"/>
</dbReference>
<evidence type="ECO:0000313" key="2">
    <source>
        <dbReference type="EMBL" id="GAA1207200.1"/>
    </source>
</evidence>
<keyword evidence="3" id="KW-1185">Reference proteome</keyword>
<dbReference type="EMBL" id="BAAAKW010000008">
    <property type="protein sequence ID" value="GAA1207200.1"/>
    <property type="molecule type" value="Genomic_DNA"/>
</dbReference>
<organism evidence="2 3">
    <name type="scientific">Rhodoglobus aureus</name>
    <dbReference type="NCBI Taxonomy" id="191497"/>
    <lineage>
        <taxon>Bacteria</taxon>
        <taxon>Bacillati</taxon>
        <taxon>Actinomycetota</taxon>
        <taxon>Actinomycetes</taxon>
        <taxon>Micrococcales</taxon>
        <taxon>Microbacteriaceae</taxon>
        <taxon>Rhodoglobus</taxon>
    </lineage>
</organism>
<sequence length="73" mass="8201">MEARVRHPPAALHGHLLHWTATGFAVRPVAMPPDQRMRDDRGDLGDGSSSGNAWQRRQLDPSVLVAVCYQRRE</sequence>
<feature type="compositionally biased region" description="Basic and acidic residues" evidence="1">
    <location>
        <begin position="35"/>
        <end position="44"/>
    </location>
</feature>
<proteinExistence type="predicted"/>
<reference evidence="3" key="1">
    <citation type="journal article" date="2019" name="Int. J. Syst. Evol. Microbiol.">
        <title>The Global Catalogue of Microorganisms (GCM) 10K type strain sequencing project: providing services to taxonomists for standard genome sequencing and annotation.</title>
        <authorList>
            <consortium name="The Broad Institute Genomics Platform"/>
            <consortium name="The Broad Institute Genome Sequencing Center for Infectious Disease"/>
            <person name="Wu L."/>
            <person name="Ma J."/>
        </authorList>
    </citation>
    <scope>NUCLEOTIDE SEQUENCE [LARGE SCALE GENOMIC DNA]</scope>
    <source>
        <strain evidence="3">JCM 12762</strain>
    </source>
</reference>
<feature type="region of interest" description="Disordered" evidence="1">
    <location>
        <begin position="31"/>
        <end position="56"/>
    </location>
</feature>